<dbReference type="PROSITE" id="PS50011">
    <property type="entry name" value="PROTEIN_KINASE_DOM"/>
    <property type="match status" value="1"/>
</dbReference>
<dbReference type="PROSITE" id="PS00108">
    <property type="entry name" value="PROTEIN_KINASE_ST"/>
    <property type="match status" value="1"/>
</dbReference>
<comment type="caution">
    <text evidence="10">The sequence shown here is derived from an EMBL/GenBank/DDBJ whole genome shotgun (WGS) entry which is preliminary data.</text>
</comment>
<dbReference type="Proteomes" id="UP001221757">
    <property type="component" value="Unassembled WGS sequence"/>
</dbReference>
<protein>
    <submittedName>
        <fullName evidence="10">Kinase-like domain-containing protein</fullName>
    </submittedName>
</protein>
<dbReference type="SMART" id="SM00220">
    <property type="entry name" value="S_TKc"/>
    <property type="match status" value="1"/>
</dbReference>
<gene>
    <name evidence="10" type="ORF">B0H17DRAFT_1037484</name>
</gene>
<evidence type="ECO:0000256" key="7">
    <source>
        <dbReference type="PROSITE-ProRule" id="PRU10141"/>
    </source>
</evidence>
<evidence type="ECO:0000256" key="5">
    <source>
        <dbReference type="ARBA" id="ARBA00022777"/>
    </source>
</evidence>
<dbReference type="Gene3D" id="3.30.200.20">
    <property type="entry name" value="Phosphorylase Kinase, domain 1"/>
    <property type="match status" value="1"/>
</dbReference>
<evidence type="ECO:0000256" key="4">
    <source>
        <dbReference type="ARBA" id="ARBA00022741"/>
    </source>
</evidence>
<dbReference type="InterPro" id="IPR000719">
    <property type="entry name" value="Prot_kinase_dom"/>
</dbReference>
<feature type="region of interest" description="Disordered" evidence="8">
    <location>
        <begin position="422"/>
        <end position="445"/>
    </location>
</feature>
<keyword evidence="5 10" id="KW-0418">Kinase</keyword>
<evidence type="ECO:0000313" key="10">
    <source>
        <dbReference type="EMBL" id="KAJ7705270.1"/>
    </source>
</evidence>
<keyword evidence="3" id="KW-0808">Transferase</keyword>
<evidence type="ECO:0000256" key="8">
    <source>
        <dbReference type="SAM" id="MobiDB-lite"/>
    </source>
</evidence>
<dbReference type="GO" id="GO:0004674">
    <property type="term" value="F:protein serine/threonine kinase activity"/>
    <property type="evidence" value="ECO:0007669"/>
    <property type="project" value="UniProtKB-KW"/>
</dbReference>
<dbReference type="InterPro" id="IPR017441">
    <property type="entry name" value="Protein_kinase_ATP_BS"/>
</dbReference>
<feature type="compositionally biased region" description="Low complexity" evidence="8">
    <location>
        <begin position="514"/>
        <end position="542"/>
    </location>
</feature>
<dbReference type="EMBL" id="JARKIE010000008">
    <property type="protein sequence ID" value="KAJ7705270.1"/>
    <property type="molecule type" value="Genomic_DNA"/>
</dbReference>
<feature type="binding site" evidence="7">
    <location>
        <position position="89"/>
    </location>
    <ligand>
        <name>ATP</name>
        <dbReference type="ChEBI" id="CHEBI:30616"/>
    </ligand>
</feature>
<feature type="compositionally biased region" description="Low complexity" evidence="8">
    <location>
        <begin position="422"/>
        <end position="437"/>
    </location>
</feature>
<feature type="region of interest" description="Disordered" evidence="8">
    <location>
        <begin position="509"/>
        <end position="549"/>
    </location>
</feature>
<keyword evidence="1" id="KW-0723">Serine/threonine-protein kinase</keyword>
<feature type="domain" description="Protein kinase" evidence="9">
    <location>
        <begin position="60"/>
        <end position="338"/>
    </location>
</feature>
<dbReference type="PROSITE" id="PS00107">
    <property type="entry name" value="PROTEIN_KINASE_ATP"/>
    <property type="match status" value="1"/>
</dbReference>
<dbReference type="SUPFAM" id="SSF56112">
    <property type="entry name" value="Protein kinase-like (PK-like)"/>
    <property type="match status" value="1"/>
</dbReference>
<keyword evidence="4 7" id="KW-0547">Nucleotide-binding</keyword>
<accession>A0AAD7M838</accession>
<evidence type="ECO:0000256" key="6">
    <source>
        <dbReference type="ARBA" id="ARBA00022840"/>
    </source>
</evidence>
<dbReference type="InterPro" id="IPR011009">
    <property type="entry name" value="Kinase-like_dom_sf"/>
</dbReference>
<dbReference type="Pfam" id="PF00069">
    <property type="entry name" value="Pkinase"/>
    <property type="match status" value="1"/>
</dbReference>
<evidence type="ECO:0000256" key="2">
    <source>
        <dbReference type="ARBA" id="ARBA00022553"/>
    </source>
</evidence>
<dbReference type="InterPro" id="IPR008271">
    <property type="entry name" value="Ser/Thr_kinase_AS"/>
</dbReference>
<evidence type="ECO:0000256" key="3">
    <source>
        <dbReference type="ARBA" id="ARBA00022679"/>
    </source>
</evidence>
<dbReference type="AlphaFoldDB" id="A0AAD7M838"/>
<dbReference type="PANTHER" id="PTHR24351">
    <property type="entry name" value="RIBOSOMAL PROTEIN S6 KINASE"/>
    <property type="match status" value="1"/>
</dbReference>
<keyword evidence="6 7" id="KW-0067">ATP-binding</keyword>
<keyword evidence="2" id="KW-0597">Phosphoprotein</keyword>
<keyword evidence="11" id="KW-1185">Reference proteome</keyword>
<dbReference type="Gene3D" id="1.10.510.10">
    <property type="entry name" value="Transferase(Phosphotransferase) domain 1"/>
    <property type="match status" value="1"/>
</dbReference>
<sequence>MFYASPVFVCRPLSFTSPTRFSKFFSFLNKKNKPDSSFLTVLTAPPSTPSAPAVPSLVDFDVLRQLGKGATARVLLVRHKATQKEYALKIVPKTGKTSVDAPLEQQMLRSLDGAPYLLRLLASWHDSSSFYILTPWYEGGDLATHLLLEGRMSRERAKFYLAQLIIALEELHSRRIIHRDVKPGNVFFDGDGNAVLGDLGCGKGFPFSSSPDEPDYIEFVADPNASCGSFRWQACTTTERCGTPAFMSPDQHCGRDYSFDTDVWGLGMTFVYMVTGRSPFPGNPRTAEEYSKSFQETPIHFDDADNLDEELCDVARWLLAKNRHARISLGEIKEHPFFFSVDWDALASGTLPTPWTPRPPPVPRLARPDLVVAGEPYEPDADPAPRFAYVNPIFVDRAPEPVCASPFKAWFGRVKARFNPMAKATTSSPPAPVAVAPQPHPPAKPNLVEPAARLTFIIRRNAFPGFDFTGPCPGDGDSDPTSDPEEVPFSLQRVLRRLIPRLFRTSDTRPLRATCSPPSIPASSSVQSSPPTSTSMSSMRVKSSSKRLSHMRCKEVLDGQRRPYLPRRRGQNFFDWARRVLGGQVHGLGC</sequence>
<name>A0AAD7M838_MYCRO</name>
<evidence type="ECO:0000256" key="1">
    <source>
        <dbReference type="ARBA" id="ARBA00022527"/>
    </source>
</evidence>
<organism evidence="10 11">
    <name type="scientific">Mycena rosella</name>
    <name type="common">Pink bonnet</name>
    <name type="synonym">Agaricus rosellus</name>
    <dbReference type="NCBI Taxonomy" id="1033263"/>
    <lineage>
        <taxon>Eukaryota</taxon>
        <taxon>Fungi</taxon>
        <taxon>Dikarya</taxon>
        <taxon>Basidiomycota</taxon>
        <taxon>Agaricomycotina</taxon>
        <taxon>Agaricomycetes</taxon>
        <taxon>Agaricomycetidae</taxon>
        <taxon>Agaricales</taxon>
        <taxon>Marasmiineae</taxon>
        <taxon>Mycenaceae</taxon>
        <taxon>Mycena</taxon>
    </lineage>
</organism>
<evidence type="ECO:0000313" key="11">
    <source>
        <dbReference type="Proteomes" id="UP001221757"/>
    </source>
</evidence>
<evidence type="ECO:0000259" key="9">
    <source>
        <dbReference type="PROSITE" id="PS50011"/>
    </source>
</evidence>
<proteinExistence type="predicted"/>
<dbReference type="GO" id="GO:0005524">
    <property type="term" value="F:ATP binding"/>
    <property type="evidence" value="ECO:0007669"/>
    <property type="project" value="UniProtKB-UniRule"/>
</dbReference>
<reference evidence="10" key="1">
    <citation type="submission" date="2023-03" db="EMBL/GenBank/DDBJ databases">
        <title>Massive genome expansion in bonnet fungi (Mycena s.s.) driven by repeated elements and novel gene families across ecological guilds.</title>
        <authorList>
            <consortium name="Lawrence Berkeley National Laboratory"/>
            <person name="Harder C.B."/>
            <person name="Miyauchi S."/>
            <person name="Viragh M."/>
            <person name="Kuo A."/>
            <person name="Thoen E."/>
            <person name="Andreopoulos B."/>
            <person name="Lu D."/>
            <person name="Skrede I."/>
            <person name="Drula E."/>
            <person name="Henrissat B."/>
            <person name="Morin E."/>
            <person name="Kohler A."/>
            <person name="Barry K."/>
            <person name="LaButti K."/>
            <person name="Morin E."/>
            <person name="Salamov A."/>
            <person name="Lipzen A."/>
            <person name="Mereny Z."/>
            <person name="Hegedus B."/>
            <person name="Baldrian P."/>
            <person name="Stursova M."/>
            <person name="Weitz H."/>
            <person name="Taylor A."/>
            <person name="Grigoriev I.V."/>
            <person name="Nagy L.G."/>
            <person name="Martin F."/>
            <person name="Kauserud H."/>
        </authorList>
    </citation>
    <scope>NUCLEOTIDE SEQUENCE</scope>
    <source>
        <strain evidence="10">CBHHK067</strain>
    </source>
</reference>